<protein>
    <recommendedName>
        <fullName evidence="3 12">Pyruvate kinase</fullName>
        <ecNumber evidence="3 12">2.7.1.40</ecNumber>
    </recommendedName>
</protein>
<dbReference type="NCBIfam" id="NF004491">
    <property type="entry name" value="PRK05826.1"/>
    <property type="match status" value="1"/>
</dbReference>
<evidence type="ECO:0000256" key="13">
    <source>
        <dbReference type="RuleBase" id="RU000504"/>
    </source>
</evidence>
<dbReference type="InterPro" id="IPR015806">
    <property type="entry name" value="Pyrv_Knase_insert_dom_sf"/>
</dbReference>
<evidence type="ECO:0000256" key="12">
    <source>
        <dbReference type="NCBIfam" id="TIGR01064"/>
    </source>
</evidence>
<keyword evidence="17" id="KW-1185">Reference proteome</keyword>
<dbReference type="PRINTS" id="PR01050">
    <property type="entry name" value="PYRUVTKNASE"/>
</dbReference>
<dbReference type="InterPro" id="IPR015793">
    <property type="entry name" value="Pyrv_Knase_brl"/>
</dbReference>
<name>A0A5R9GZK7_9PROT</name>
<dbReference type="InterPro" id="IPR040442">
    <property type="entry name" value="Pyrv_kinase-like_dom_sf"/>
</dbReference>
<dbReference type="EMBL" id="VBRY01000003">
    <property type="protein sequence ID" value="TLS68264.1"/>
    <property type="molecule type" value="Genomic_DNA"/>
</dbReference>
<keyword evidence="5" id="KW-0479">Metal-binding</keyword>
<evidence type="ECO:0000256" key="7">
    <source>
        <dbReference type="ARBA" id="ARBA00022777"/>
    </source>
</evidence>
<dbReference type="GO" id="GO:0016301">
    <property type="term" value="F:kinase activity"/>
    <property type="evidence" value="ECO:0007669"/>
    <property type="project" value="UniProtKB-KW"/>
</dbReference>
<evidence type="ECO:0000313" key="16">
    <source>
        <dbReference type="EMBL" id="TLS68264.1"/>
    </source>
</evidence>
<dbReference type="InterPro" id="IPR015813">
    <property type="entry name" value="Pyrv/PenolPyrv_kinase-like_dom"/>
</dbReference>
<keyword evidence="4 13" id="KW-0808">Transferase</keyword>
<reference evidence="16 17" key="1">
    <citation type="journal article" date="2019" name="Appl. Environ. Microbiol.">
        <title>Environmental Evidence and Genomic Insight of Iron-oxidizing Bacteria Preference Towards More Corrosion Resistant Stainless Steel at Higher Salinities.</title>
        <authorList>
            <person name="Garrison C.E."/>
            <person name="Price K.A."/>
            <person name="Field E.K."/>
        </authorList>
    </citation>
    <scope>NUCLEOTIDE SEQUENCE [LARGE SCALE GENOMIC DNA]</scope>
    <source>
        <strain evidence="16 17">P3</strain>
    </source>
</reference>
<dbReference type="InterPro" id="IPR001697">
    <property type="entry name" value="Pyr_Knase"/>
</dbReference>
<dbReference type="GO" id="GO:0030955">
    <property type="term" value="F:potassium ion binding"/>
    <property type="evidence" value="ECO:0007669"/>
    <property type="project" value="UniProtKB-UniRule"/>
</dbReference>
<dbReference type="NCBIfam" id="NF004978">
    <property type="entry name" value="PRK06354.1"/>
    <property type="match status" value="1"/>
</dbReference>
<evidence type="ECO:0000313" key="17">
    <source>
        <dbReference type="Proteomes" id="UP000306585"/>
    </source>
</evidence>
<dbReference type="InterPro" id="IPR015795">
    <property type="entry name" value="Pyrv_Knase_C"/>
</dbReference>
<dbReference type="SUPFAM" id="SSF51621">
    <property type="entry name" value="Phosphoenolpyruvate/pyruvate domain"/>
    <property type="match status" value="1"/>
</dbReference>
<dbReference type="GO" id="GO:0005524">
    <property type="term" value="F:ATP binding"/>
    <property type="evidence" value="ECO:0007669"/>
    <property type="project" value="UniProtKB-KW"/>
</dbReference>
<keyword evidence="6" id="KW-0547">Nucleotide-binding</keyword>
<sequence length="505" mass="54398">MLNPLLFCPAGRNIAGRGNAIMTIHTDIQWLADRRTKIIATLGPASANAMTICRLLMAGVNLFRVNMSHGNHHEHGDMIRLIRRLSAEVEKPVAILADLCGPKIRVGTFAGGSITLNNDEKVIITTRDVIGKSGLIPSQYPKLAADIAVGQHILLADGLMELKVEAIEGTEVHCVVLQGGQLSDHKGMNLPDTHVTAASLTDKDRLDAEFALGCGVDFLALSFVRTAFDVKALRALINKAGTSTGLVAKIERAEALQHIEDILAAADAIMVARGDLGVELPPEKVPMIQQALITRAREANKPVIIATQMLESMIDQIRPTRAEVSDVSHAVTSGADAIMLSAETAAGLHPVEAVEMMDRVARYTESSLWYGGTFGSFDMEKTSRQGMPVTDALAVSTAQLSRDLQVKCIIVISESGTSATAVSSARPAAPVIAITAIPATFRQMCLLWGVQPVLIKPEELSNKVSLARFWARTYGLVQPGDRILLVRWFHQDPIKNTPSITILNV</sequence>
<gene>
    <name evidence="16" type="primary">pyk</name>
    <name evidence="16" type="ORF">FEF65_04525</name>
</gene>
<dbReference type="UniPathway" id="UPA00109">
    <property type="reaction ID" value="UER00188"/>
</dbReference>
<dbReference type="Gene3D" id="3.20.20.60">
    <property type="entry name" value="Phosphoenolpyruvate-binding domains"/>
    <property type="match status" value="1"/>
</dbReference>
<dbReference type="Proteomes" id="UP000306585">
    <property type="component" value="Unassembled WGS sequence"/>
</dbReference>
<evidence type="ECO:0000256" key="6">
    <source>
        <dbReference type="ARBA" id="ARBA00022741"/>
    </source>
</evidence>
<evidence type="ECO:0000256" key="8">
    <source>
        <dbReference type="ARBA" id="ARBA00022840"/>
    </source>
</evidence>
<keyword evidence="7 13" id="KW-0418">Kinase</keyword>
<dbReference type="InterPro" id="IPR011037">
    <property type="entry name" value="Pyrv_Knase-like_insert_dom_sf"/>
</dbReference>
<evidence type="ECO:0000259" key="15">
    <source>
        <dbReference type="Pfam" id="PF02887"/>
    </source>
</evidence>
<evidence type="ECO:0000256" key="11">
    <source>
        <dbReference type="ARBA" id="ARBA00023317"/>
    </source>
</evidence>
<evidence type="ECO:0000256" key="5">
    <source>
        <dbReference type="ARBA" id="ARBA00022723"/>
    </source>
</evidence>
<comment type="pathway">
    <text evidence="1 13">Carbohydrate degradation; glycolysis; pyruvate from D-glyceraldehyde 3-phosphate: step 5/5.</text>
</comment>
<dbReference type="InterPro" id="IPR036918">
    <property type="entry name" value="Pyrv_Knase_C_sf"/>
</dbReference>
<evidence type="ECO:0000256" key="2">
    <source>
        <dbReference type="ARBA" id="ARBA00008663"/>
    </source>
</evidence>
<proteinExistence type="inferred from homology"/>
<evidence type="ECO:0000256" key="9">
    <source>
        <dbReference type="ARBA" id="ARBA00022842"/>
    </source>
</evidence>
<feature type="domain" description="Pyruvate kinase barrel" evidence="14">
    <location>
        <begin position="34"/>
        <end position="354"/>
    </location>
</feature>
<dbReference type="Gene3D" id="3.40.1380.20">
    <property type="entry name" value="Pyruvate kinase, C-terminal domain"/>
    <property type="match status" value="1"/>
</dbReference>
<evidence type="ECO:0000256" key="3">
    <source>
        <dbReference type="ARBA" id="ARBA00012142"/>
    </source>
</evidence>
<dbReference type="SUPFAM" id="SSF52935">
    <property type="entry name" value="PK C-terminal domain-like"/>
    <property type="match status" value="1"/>
</dbReference>
<dbReference type="EC" id="2.7.1.40" evidence="3 12"/>
<dbReference type="Pfam" id="PF02887">
    <property type="entry name" value="PK_C"/>
    <property type="match status" value="1"/>
</dbReference>
<dbReference type="GO" id="GO:0004743">
    <property type="term" value="F:pyruvate kinase activity"/>
    <property type="evidence" value="ECO:0007669"/>
    <property type="project" value="UniProtKB-UniRule"/>
</dbReference>
<dbReference type="Pfam" id="PF00224">
    <property type="entry name" value="PK"/>
    <property type="match status" value="1"/>
</dbReference>
<evidence type="ECO:0000256" key="4">
    <source>
        <dbReference type="ARBA" id="ARBA00022679"/>
    </source>
</evidence>
<evidence type="ECO:0000256" key="10">
    <source>
        <dbReference type="ARBA" id="ARBA00023152"/>
    </source>
</evidence>
<feature type="domain" description="Pyruvate kinase C-terminal" evidence="15">
    <location>
        <begin position="391"/>
        <end position="486"/>
    </location>
</feature>
<comment type="caution">
    <text evidence="16">The sequence shown here is derived from an EMBL/GenBank/DDBJ whole genome shotgun (WGS) entry which is preliminary data.</text>
</comment>
<dbReference type="NCBIfam" id="TIGR01064">
    <property type="entry name" value="pyruv_kin"/>
    <property type="match status" value="1"/>
</dbReference>
<dbReference type="PANTHER" id="PTHR11817">
    <property type="entry name" value="PYRUVATE KINASE"/>
    <property type="match status" value="1"/>
</dbReference>
<keyword evidence="10 13" id="KW-0324">Glycolysis</keyword>
<organism evidence="16 17">
    <name type="scientific">Mariprofundus erugo</name>
    <dbReference type="NCBI Taxonomy" id="2528639"/>
    <lineage>
        <taxon>Bacteria</taxon>
        <taxon>Pseudomonadati</taxon>
        <taxon>Pseudomonadota</taxon>
        <taxon>Candidatius Mariprofundia</taxon>
        <taxon>Mariprofundales</taxon>
        <taxon>Mariprofundaceae</taxon>
        <taxon>Mariprofundus</taxon>
    </lineage>
</organism>
<evidence type="ECO:0000256" key="1">
    <source>
        <dbReference type="ARBA" id="ARBA00004997"/>
    </source>
</evidence>
<dbReference type="AlphaFoldDB" id="A0A5R9GZK7"/>
<dbReference type="Gene3D" id="2.40.33.10">
    <property type="entry name" value="PK beta-barrel domain-like"/>
    <property type="match status" value="1"/>
</dbReference>
<keyword evidence="11 16" id="KW-0670">Pyruvate</keyword>
<keyword evidence="9 13" id="KW-0460">Magnesium</keyword>
<comment type="catalytic activity">
    <reaction evidence="13">
        <text>pyruvate + ATP = phosphoenolpyruvate + ADP + H(+)</text>
        <dbReference type="Rhea" id="RHEA:18157"/>
        <dbReference type="ChEBI" id="CHEBI:15361"/>
        <dbReference type="ChEBI" id="CHEBI:15378"/>
        <dbReference type="ChEBI" id="CHEBI:30616"/>
        <dbReference type="ChEBI" id="CHEBI:58702"/>
        <dbReference type="ChEBI" id="CHEBI:456216"/>
        <dbReference type="EC" id="2.7.1.40"/>
    </reaction>
</comment>
<dbReference type="SUPFAM" id="SSF50800">
    <property type="entry name" value="PK beta-barrel domain-like"/>
    <property type="match status" value="1"/>
</dbReference>
<dbReference type="GO" id="GO:0000287">
    <property type="term" value="F:magnesium ion binding"/>
    <property type="evidence" value="ECO:0007669"/>
    <property type="project" value="UniProtKB-UniRule"/>
</dbReference>
<comment type="similarity">
    <text evidence="2 13">Belongs to the pyruvate kinase family.</text>
</comment>
<dbReference type="OrthoDB" id="5288036at2"/>
<keyword evidence="8" id="KW-0067">ATP-binding</keyword>
<dbReference type="FunFam" id="2.40.33.10:FF:000001">
    <property type="entry name" value="Pyruvate kinase"/>
    <property type="match status" value="1"/>
</dbReference>
<evidence type="ECO:0000259" key="14">
    <source>
        <dbReference type="Pfam" id="PF00224"/>
    </source>
</evidence>
<accession>A0A5R9GZK7</accession>